<feature type="region of interest" description="Disordered" evidence="1">
    <location>
        <begin position="226"/>
        <end position="288"/>
    </location>
</feature>
<dbReference type="AlphaFoldDB" id="W7TF38"/>
<protein>
    <submittedName>
        <fullName evidence="3">Uncharacterized protein</fullName>
    </submittedName>
</protein>
<proteinExistence type="predicted"/>
<feature type="signal peptide" evidence="2">
    <location>
        <begin position="1"/>
        <end position="20"/>
    </location>
</feature>
<feature type="region of interest" description="Disordered" evidence="1">
    <location>
        <begin position="129"/>
        <end position="198"/>
    </location>
</feature>
<feature type="region of interest" description="Disordered" evidence="1">
    <location>
        <begin position="84"/>
        <end position="117"/>
    </location>
</feature>
<reference evidence="3 4" key="1">
    <citation type="journal article" date="2014" name="Mol. Plant">
        <title>Chromosome Scale Genome Assembly and Transcriptome Profiling of Nannochloropsis gaditana in Nitrogen Depletion.</title>
        <authorList>
            <person name="Corteggiani Carpinelli E."/>
            <person name="Telatin A."/>
            <person name="Vitulo N."/>
            <person name="Forcato C."/>
            <person name="D'Angelo M."/>
            <person name="Schiavon R."/>
            <person name="Vezzi A."/>
            <person name="Giacometti G.M."/>
            <person name="Morosinotto T."/>
            <person name="Valle G."/>
        </authorList>
    </citation>
    <scope>NUCLEOTIDE SEQUENCE [LARGE SCALE GENOMIC DNA]</scope>
    <source>
        <strain evidence="3 4">B-31</strain>
    </source>
</reference>
<feature type="chain" id="PRO_5004903506" evidence="2">
    <location>
        <begin position="21"/>
        <end position="288"/>
    </location>
</feature>
<evidence type="ECO:0000313" key="4">
    <source>
        <dbReference type="Proteomes" id="UP000019335"/>
    </source>
</evidence>
<evidence type="ECO:0000313" key="3">
    <source>
        <dbReference type="EMBL" id="EWM24777.1"/>
    </source>
</evidence>
<feature type="compositionally biased region" description="Basic and acidic residues" evidence="1">
    <location>
        <begin position="145"/>
        <end position="168"/>
    </location>
</feature>
<accession>W7TF38</accession>
<organism evidence="3 4">
    <name type="scientific">Nannochloropsis gaditana</name>
    <dbReference type="NCBI Taxonomy" id="72520"/>
    <lineage>
        <taxon>Eukaryota</taxon>
        <taxon>Sar</taxon>
        <taxon>Stramenopiles</taxon>
        <taxon>Ochrophyta</taxon>
        <taxon>Eustigmatophyceae</taxon>
        <taxon>Eustigmatales</taxon>
        <taxon>Monodopsidaceae</taxon>
        <taxon>Nannochloropsis</taxon>
    </lineage>
</organism>
<evidence type="ECO:0000256" key="1">
    <source>
        <dbReference type="SAM" id="MobiDB-lite"/>
    </source>
</evidence>
<gene>
    <name evidence="3" type="ORF">Naga_100446g1</name>
</gene>
<sequence>MHKRRCSSLLGLWAIRTLYALNRAGVGAFQSRGFSGPGLLGIGGPRAGQKQPLHHQCRGYPYPSSPVLYHHGNLWLPPKRHAGVMASKGAGEPRPADPSAREDEGKRHEGLGAEDEKLEFSEADLAALEQEFFTENPKARRRRLRESNRRAKEQELKKKGKNGAKESRGPGNPHNEAGKEKAALQREAGPASATNEEEALRQAKIYRKVEAPKRLVELAGIAAVGGDKGDAEERGHKWGIAPASNRGAVASPTSHGDLQRIAPLARKATSGGRHVRHVGSDAGGWGAP</sequence>
<keyword evidence="4" id="KW-1185">Reference proteome</keyword>
<dbReference type="Proteomes" id="UP000019335">
    <property type="component" value="Chromosome 13"/>
</dbReference>
<name>W7TF38_9STRA</name>
<keyword evidence="2" id="KW-0732">Signal</keyword>
<comment type="caution">
    <text evidence="3">The sequence shown here is derived from an EMBL/GenBank/DDBJ whole genome shotgun (WGS) entry which is preliminary data.</text>
</comment>
<evidence type="ECO:0000256" key="2">
    <source>
        <dbReference type="SAM" id="SignalP"/>
    </source>
</evidence>
<dbReference type="EMBL" id="AZIL01001124">
    <property type="protein sequence ID" value="EWM24777.1"/>
    <property type="molecule type" value="Genomic_DNA"/>
</dbReference>
<feature type="compositionally biased region" description="Basic and acidic residues" evidence="1">
    <location>
        <begin position="99"/>
        <end position="117"/>
    </location>
</feature>
<feature type="compositionally biased region" description="Basic and acidic residues" evidence="1">
    <location>
        <begin position="227"/>
        <end position="236"/>
    </location>
</feature>